<keyword evidence="3" id="KW-1201">Platelet aggregation inhibiting toxin</keyword>
<comment type="similarity">
    <text evidence="8">Belongs to the apyrase family.</text>
</comment>
<dbReference type="GO" id="GO:0045134">
    <property type="term" value="F:UDP phosphatase activity"/>
    <property type="evidence" value="ECO:0007669"/>
    <property type="project" value="TreeGrafter"/>
</dbReference>
<evidence type="ECO:0000256" key="1">
    <source>
        <dbReference type="ARBA" id="ARBA00001913"/>
    </source>
</evidence>
<evidence type="ECO:0000256" key="11">
    <source>
        <dbReference type="PIRSR" id="PIRSR609283-1"/>
    </source>
</evidence>
<organism evidence="13 14">
    <name type="scientific">Chionoecetes opilio</name>
    <name type="common">Atlantic snow crab</name>
    <name type="synonym">Cancer opilio</name>
    <dbReference type="NCBI Taxonomy" id="41210"/>
    <lineage>
        <taxon>Eukaryota</taxon>
        <taxon>Metazoa</taxon>
        <taxon>Ecdysozoa</taxon>
        <taxon>Arthropoda</taxon>
        <taxon>Crustacea</taxon>
        <taxon>Multicrustacea</taxon>
        <taxon>Malacostraca</taxon>
        <taxon>Eumalacostraca</taxon>
        <taxon>Eucarida</taxon>
        <taxon>Decapoda</taxon>
        <taxon>Pleocyemata</taxon>
        <taxon>Brachyura</taxon>
        <taxon>Eubrachyura</taxon>
        <taxon>Majoidea</taxon>
        <taxon>Majidae</taxon>
        <taxon>Chionoecetes</taxon>
    </lineage>
</organism>
<sequence length="415" mass="46937">MSDQEYEMIDAPSKVLDMRQAVFSRAPLSYRVGNSTLHLQTRFVMLVAAVGLIALLVLFLVMPASRYGSNMTSDLLGHGEDHSHSHHHPIHSGFITGSTYPLSTPVYSDRGYIKYRIAIVTDLDTDSKHPTEKNTWISYLKKGHLTVNVESQEVRVEWDKDTMTLSSSMAYGGRGMELSELVVFNGRLYAVDDRTGVIYEVDMQGGRAIPWVILTDGNGRERKGFKSEWATVKDETLIIGGLGKEWTTATGELVNHNPQWVKTVTTRGHVEHYDWTRNYEKLREAVGIYFPGYMIHEACVWAGDTFKRWVFLPRRSSTGRYNEIEDEHMGTNLMLLASEGFEEVKVRHIGERLPTHGFSTFKFIPGTKENLAVALKSEEVQGKASTYIMAFSMDGKVLMPETKVGDYKFEGIEFV</sequence>
<proteinExistence type="inferred from homology"/>
<evidence type="ECO:0000256" key="4">
    <source>
        <dbReference type="ARBA" id="ARBA00022723"/>
    </source>
</evidence>
<evidence type="ECO:0000256" key="9">
    <source>
        <dbReference type="ARBA" id="ARBA00047297"/>
    </source>
</evidence>
<feature type="binding site" evidence="11">
    <location>
        <position position="410"/>
    </location>
    <ligand>
        <name>Ca(2+)</name>
        <dbReference type="ChEBI" id="CHEBI:29108"/>
    </ligand>
</feature>
<dbReference type="AlphaFoldDB" id="A0A8J4Y1C5"/>
<feature type="binding site" evidence="11">
    <location>
        <position position="297"/>
    </location>
    <ligand>
        <name>Ca(2+)</name>
        <dbReference type="ChEBI" id="CHEBI:29108"/>
    </ligand>
</feature>
<evidence type="ECO:0000256" key="3">
    <source>
        <dbReference type="ARBA" id="ARBA00022442"/>
    </source>
</evidence>
<comment type="caution">
    <text evidence="13">The sequence shown here is derived from an EMBL/GenBank/DDBJ whole genome shotgun (WGS) entry which is preliminary data.</text>
</comment>
<keyword evidence="5" id="KW-0378">Hydrolase</keyword>
<dbReference type="GO" id="GO:0004382">
    <property type="term" value="F:GDP phosphatase activity"/>
    <property type="evidence" value="ECO:0007669"/>
    <property type="project" value="TreeGrafter"/>
</dbReference>
<feature type="binding site" evidence="11">
    <location>
        <position position="359"/>
    </location>
    <ligand>
        <name>Ca(2+)</name>
        <dbReference type="ChEBI" id="CHEBI:29108"/>
    </ligand>
</feature>
<feature type="binding site" evidence="11">
    <location>
        <position position="228"/>
    </location>
    <ligand>
        <name>Ca(2+)</name>
        <dbReference type="ChEBI" id="CHEBI:29108"/>
    </ligand>
</feature>
<feature type="binding site" evidence="11">
    <location>
        <position position="180"/>
    </location>
    <ligand>
        <name>Ca(2+)</name>
        <dbReference type="ChEBI" id="CHEBI:29108"/>
    </ligand>
</feature>
<dbReference type="OrthoDB" id="25028at2759"/>
<keyword evidence="7" id="KW-1199">Hemostasis impairing toxin</keyword>
<dbReference type="EC" id="3.6.1.5" evidence="2"/>
<evidence type="ECO:0000313" key="13">
    <source>
        <dbReference type="EMBL" id="KAG0718357.1"/>
    </source>
</evidence>
<gene>
    <name evidence="13" type="primary">Cant1</name>
    <name evidence="13" type="ORF">GWK47_052525</name>
</gene>
<keyword evidence="4 11" id="KW-0479">Metal-binding</keyword>
<dbReference type="EMBL" id="JACEEZ010016177">
    <property type="protein sequence ID" value="KAG0718357.1"/>
    <property type="molecule type" value="Genomic_DNA"/>
</dbReference>
<comment type="catalytic activity">
    <reaction evidence="9">
        <text>a ribonucleoside 5'-triphosphate + 2 H2O = a ribonucleoside 5'-phosphate + 2 phosphate + 2 H(+)</text>
        <dbReference type="Rhea" id="RHEA:36795"/>
        <dbReference type="ChEBI" id="CHEBI:15377"/>
        <dbReference type="ChEBI" id="CHEBI:15378"/>
        <dbReference type="ChEBI" id="CHEBI:43474"/>
        <dbReference type="ChEBI" id="CHEBI:58043"/>
        <dbReference type="ChEBI" id="CHEBI:61557"/>
        <dbReference type="EC" id="3.6.1.5"/>
    </reaction>
    <physiologicalReaction direction="left-to-right" evidence="9">
        <dbReference type="Rhea" id="RHEA:36796"/>
    </physiologicalReaction>
</comment>
<dbReference type="GO" id="GO:0005509">
    <property type="term" value="F:calcium ion binding"/>
    <property type="evidence" value="ECO:0007669"/>
    <property type="project" value="InterPro"/>
</dbReference>
<dbReference type="PANTHER" id="PTHR13023">
    <property type="entry name" value="APYRASE"/>
    <property type="match status" value="1"/>
</dbReference>
<keyword evidence="12" id="KW-1133">Transmembrane helix</keyword>
<dbReference type="SUPFAM" id="SSF101887">
    <property type="entry name" value="Apyrase"/>
    <property type="match status" value="1"/>
</dbReference>
<keyword evidence="7" id="KW-0800">Toxin</keyword>
<dbReference type="GO" id="GO:0004050">
    <property type="term" value="F:apyrase activity"/>
    <property type="evidence" value="ECO:0007669"/>
    <property type="project" value="UniProtKB-EC"/>
</dbReference>
<evidence type="ECO:0000256" key="8">
    <source>
        <dbReference type="ARBA" id="ARBA00025738"/>
    </source>
</evidence>
<evidence type="ECO:0000256" key="5">
    <source>
        <dbReference type="ARBA" id="ARBA00022801"/>
    </source>
</evidence>
<feature type="binding site" evidence="11">
    <location>
        <position position="179"/>
    </location>
    <ligand>
        <name>Ca(2+)</name>
        <dbReference type="ChEBI" id="CHEBI:29108"/>
    </ligand>
</feature>
<feature type="transmembrane region" description="Helical" evidence="12">
    <location>
        <begin position="43"/>
        <end position="62"/>
    </location>
</feature>
<dbReference type="FunFam" id="2.120.10.100:FF:000001">
    <property type="entry name" value="Soluble calcium-activated nucleotidase 1"/>
    <property type="match status" value="1"/>
</dbReference>
<evidence type="ECO:0000256" key="7">
    <source>
        <dbReference type="ARBA" id="ARBA00023240"/>
    </source>
</evidence>
<keyword evidence="12" id="KW-0472">Membrane</keyword>
<evidence type="ECO:0000256" key="2">
    <source>
        <dbReference type="ARBA" id="ARBA00012148"/>
    </source>
</evidence>
<dbReference type="Gene3D" id="2.120.10.100">
    <property type="entry name" value="Apyrase"/>
    <property type="match status" value="1"/>
</dbReference>
<keyword evidence="14" id="KW-1185">Reference proteome</keyword>
<accession>A0A8J4Y1C5</accession>
<protein>
    <recommendedName>
        <fullName evidence="10">Apyrase</fullName>
        <ecNumber evidence="2">3.6.1.5</ecNumber>
    </recommendedName>
</protein>
<evidence type="ECO:0000256" key="10">
    <source>
        <dbReference type="ARBA" id="ARBA00074431"/>
    </source>
</evidence>
<dbReference type="InterPro" id="IPR036258">
    <property type="entry name" value="Apyrase_sf"/>
</dbReference>
<reference evidence="13" key="1">
    <citation type="submission" date="2020-07" db="EMBL/GenBank/DDBJ databases">
        <title>The High-quality genome of the commercially important snow crab, Chionoecetes opilio.</title>
        <authorList>
            <person name="Jeong J.-H."/>
            <person name="Ryu S."/>
        </authorList>
    </citation>
    <scope>NUCLEOTIDE SEQUENCE</scope>
    <source>
        <strain evidence="13">MADBK_172401_WGS</strain>
        <tissue evidence="13">Digestive gland</tissue>
    </source>
</reference>
<comment type="cofactor">
    <cofactor evidence="1 11">
        <name>Ca(2+)</name>
        <dbReference type="ChEBI" id="CHEBI:29108"/>
    </cofactor>
</comment>
<dbReference type="Pfam" id="PF06079">
    <property type="entry name" value="Apyrase"/>
    <property type="match status" value="1"/>
</dbReference>
<dbReference type="PANTHER" id="PTHR13023:SF3">
    <property type="entry name" value="SOLUBLE CALCIUM-ACTIVATED NUCLEOTIDASE 1"/>
    <property type="match status" value="1"/>
</dbReference>
<keyword evidence="12" id="KW-0812">Transmembrane</keyword>
<dbReference type="InterPro" id="IPR009283">
    <property type="entry name" value="Apyrase"/>
</dbReference>
<dbReference type="GO" id="GO:0030166">
    <property type="term" value="P:proteoglycan biosynthetic process"/>
    <property type="evidence" value="ECO:0007669"/>
    <property type="project" value="TreeGrafter"/>
</dbReference>
<keyword evidence="6 11" id="KW-0106">Calcium</keyword>
<name>A0A8J4Y1C5_CHIOP</name>
<evidence type="ECO:0000313" key="14">
    <source>
        <dbReference type="Proteomes" id="UP000770661"/>
    </source>
</evidence>
<dbReference type="Proteomes" id="UP000770661">
    <property type="component" value="Unassembled WGS sequence"/>
</dbReference>
<evidence type="ECO:0000256" key="12">
    <source>
        <dbReference type="SAM" id="Phobius"/>
    </source>
</evidence>
<evidence type="ECO:0000256" key="6">
    <source>
        <dbReference type="ARBA" id="ARBA00022837"/>
    </source>
</evidence>